<dbReference type="Proteomes" id="UP000257109">
    <property type="component" value="Unassembled WGS sequence"/>
</dbReference>
<name>A0A371HM79_MUCPR</name>
<sequence>MSSIPSLMIRSWKVELFNPFVKTLANSTNDLSTTFCIFVLHVTKFPPRKVQYLEVDLLSTKDLA</sequence>
<evidence type="ECO:0000313" key="1">
    <source>
        <dbReference type="EMBL" id="RDY03911.1"/>
    </source>
</evidence>
<comment type="caution">
    <text evidence="1">The sequence shown here is derived from an EMBL/GenBank/DDBJ whole genome shotgun (WGS) entry which is preliminary data.</text>
</comment>
<feature type="non-terminal residue" evidence="1">
    <location>
        <position position="1"/>
    </location>
</feature>
<dbReference type="OrthoDB" id="922467at2759"/>
<gene>
    <name evidence="1" type="ORF">CR513_12447</name>
</gene>
<keyword evidence="2" id="KW-1185">Reference proteome</keyword>
<dbReference type="AlphaFoldDB" id="A0A371HM79"/>
<organism evidence="1 2">
    <name type="scientific">Mucuna pruriens</name>
    <name type="common">Velvet bean</name>
    <name type="synonym">Dolichos pruriens</name>
    <dbReference type="NCBI Taxonomy" id="157652"/>
    <lineage>
        <taxon>Eukaryota</taxon>
        <taxon>Viridiplantae</taxon>
        <taxon>Streptophyta</taxon>
        <taxon>Embryophyta</taxon>
        <taxon>Tracheophyta</taxon>
        <taxon>Spermatophyta</taxon>
        <taxon>Magnoliopsida</taxon>
        <taxon>eudicotyledons</taxon>
        <taxon>Gunneridae</taxon>
        <taxon>Pentapetalae</taxon>
        <taxon>rosids</taxon>
        <taxon>fabids</taxon>
        <taxon>Fabales</taxon>
        <taxon>Fabaceae</taxon>
        <taxon>Papilionoideae</taxon>
        <taxon>50 kb inversion clade</taxon>
        <taxon>NPAAA clade</taxon>
        <taxon>indigoferoid/millettioid clade</taxon>
        <taxon>Phaseoleae</taxon>
        <taxon>Mucuna</taxon>
    </lineage>
</organism>
<dbReference type="EMBL" id="QJKJ01002184">
    <property type="protein sequence ID" value="RDY03911.1"/>
    <property type="molecule type" value="Genomic_DNA"/>
</dbReference>
<evidence type="ECO:0000313" key="2">
    <source>
        <dbReference type="Proteomes" id="UP000257109"/>
    </source>
</evidence>
<accession>A0A371HM79</accession>
<proteinExistence type="predicted"/>
<protein>
    <submittedName>
        <fullName evidence="1">Uncharacterized protein</fullName>
    </submittedName>
</protein>
<reference evidence="1" key="1">
    <citation type="submission" date="2018-05" db="EMBL/GenBank/DDBJ databases">
        <title>Draft genome of Mucuna pruriens seed.</title>
        <authorList>
            <person name="Nnadi N.E."/>
            <person name="Vos R."/>
            <person name="Hasami M.H."/>
            <person name="Devisetty U.K."/>
            <person name="Aguiy J.C."/>
        </authorList>
    </citation>
    <scope>NUCLEOTIDE SEQUENCE [LARGE SCALE GENOMIC DNA]</scope>
    <source>
        <strain evidence="1">JCA_2017</strain>
    </source>
</reference>